<dbReference type="InterPro" id="IPR058647">
    <property type="entry name" value="BSH_CzcB-like"/>
</dbReference>
<feature type="coiled-coil region" evidence="4">
    <location>
        <begin position="196"/>
        <end position="223"/>
    </location>
</feature>
<evidence type="ECO:0000313" key="10">
    <source>
        <dbReference type="Proteomes" id="UP000615026"/>
    </source>
</evidence>
<dbReference type="GO" id="GO:0016020">
    <property type="term" value="C:membrane"/>
    <property type="evidence" value="ECO:0007669"/>
    <property type="project" value="InterPro"/>
</dbReference>
<evidence type="ECO:0000259" key="8">
    <source>
        <dbReference type="Pfam" id="PF25973"/>
    </source>
</evidence>
<feature type="transmembrane region" description="Helical" evidence="6">
    <location>
        <begin position="28"/>
        <end position="51"/>
    </location>
</feature>
<evidence type="ECO:0000256" key="2">
    <source>
        <dbReference type="ARBA" id="ARBA00009477"/>
    </source>
</evidence>
<dbReference type="RefSeq" id="WP_193992818.1">
    <property type="nucleotide sequence ID" value="NZ_JADEXP010000061.1"/>
</dbReference>
<dbReference type="GO" id="GO:0022857">
    <property type="term" value="F:transmembrane transporter activity"/>
    <property type="evidence" value="ECO:0007669"/>
    <property type="project" value="InterPro"/>
</dbReference>
<dbReference type="GO" id="GO:0030313">
    <property type="term" value="C:cell envelope"/>
    <property type="evidence" value="ECO:0007669"/>
    <property type="project" value="UniProtKB-SubCell"/>
</dbReference>
<evidence type="ECO:0000256" key="4">
    <source>
        <dbReference type="SAM" id="Coils"/>
    </source>
</evidence>
<dbReference type="PANTHER" id="PTHR32347:SF29">
    <property type="entry name" value="UPF0194 MEMBRANE PROTEIN YBHG"/>
    <property type="match status" value="1"/>
</dbReference>
<comment type="caution">
    <text evidence="9">The sequence shown here is derived from an EMBL/GenBank/DDBJ whole genome shotgun (WGS) entry which is preliminary data.</text>
</comment>
<keyword evidence="10" id="KW-1185">Reference proteome</keyword>
<evidence type="ECO:0000256" key="6">
    <source>
        <dbReference type="SAM" id="Phobius"/>
    </source>
</evidence>
<reference evidence="9" key="1">
    <citation type="submission" date="2020-10" db="EMBL/GenBank/DDBJ databases">
        <authorList>
            <person name="Castelo-Branco R."/>
            <person name="Eusebio N."/>
            <person name="Adriana R."/>
            <person name="Vieira A."/>
            <person name="Brugerolle De Fraissinette N."/>
            <person name="Rezende De Castro R."/>
            <person name="Schneider M.P."/>
            <person name="Vasconcelos V."/>
            <person name="Leao P.N."/>
        </authorList>
    </citation>
    <scope>NUCLEOTIDE SEQUENCE</scope>
    <source>
        <strain evidence="9">LEGE 11479</strain>
    </source>
</reference>
<proteinExistence type="inferred from homology"/>
<feature type="domain" description="Multidrug resistance protein MdtA-like C-terminal permuted SH3" evidence="7">
    <location>
        <begin position="353"/>
        <end position="407"/>
    </location>
</feature>
<dbReference type="InterPro" id="IPR050465">
    <property type="entry name" value="UPF0194_transport"/>
</dbReference>
<keyword evidence="6" id="KW-0472">Membrane</keyword>
<evidence type="ECO:0000259" key="7">
    <source>
        <dbReference type="Pfam" id="PF25967"/>
    </source>
</evidence>
<dbReference type="Gene3D" id="2.40.30.170">
    <property type="match status" value="1"/>
</dbReference>
<keyword evidence="6" id="KW-0812">Transmembrane</keyword>
<accession>A0A928X0I4</accession>
<keyword evidence="6" id="KW-1133">Transmembrane helix</keyword>
<dbReference type="Gene3D" id="2.40.420.20">
    <property type="match status" value="1"/>
</dbReference>
<dbReference type="EMBL" id="JADEXP010000061">
    <property type="protein sequence ID" value="MBE9066840.1"/>
    <property type="molecule type" value="Genomic_DNA"/>
</dbReference>
<keyword evidence="3 4" id="KW-0175">Coiled coil</keyword>
<name>A0A928X0I4_LEPEC</name>
<dbReference type="Pfam" id="PF25973">
    <property type="entry name" value="BSH_CzcB"/>
    <property type="match status" value="1"/>
</dbReference>
<protein>
    <submittedName>
        <fullName evidence="9">Efflux RND transporter periplasmic adaptor subunit</fullName>
    </submittedName>
</protein>
<feature type="region of interest" description="Disordered" evidence="5">
    <location>
        <begin position="417"/>
        <end position="440"/>
    </location>
</feature>
<dbReference type="Proteomes" id="UP000615026">
    <property type="component" value="Unassembled WGS sequence"/>
</dbReference>
<feature type="coiled-coil region" evidence="4">
    <location>
        <begin position="137"/>
        <end position="164"/>
    </location>
</feature>
<dbReference type="SUPFAM" id="SSF111369">
    <property type="entry name" value="HlyD-like secretion proteins"/>
    <property type="match status" value="1"/>
</dbReference>
<comment type="similarity">
    <text evidence="2">Belongs to the membrane fusion protein (MFP) (TC 8.A.1) family.</text>
</comment>
<evidence type="ECO:0000313" key="9">
    <source>
        <dbReference type="EMBL" id="MBE9066840.1"/>
    </source>
</evidence>
<sequence length="440" mass="47629">MTDVGSPEQSRAKSLAALDPLGATSRSLTYRAIAIWLLGFMALAAVSVWGYRRYRKTTVEAISVPLHTVERSAVELTVTASGTLAFGGQQTLKSPQNEATVEQVLVATRNQVETGQPLVVLRDRNKEQELRSQRVTIQKATLDLNRNQEKVTEVQQQVSAAVEQYQESQTLLEQGFISEDEVRDDQDALDRVRSALKDAQLAVTKTELDLKAAEETLALLEQQLSDRVITSPIDGVVLKVHVSAGEAIATNTELLTLGDPTQEIVDLQLSTLDAAKVSINQPSRIRAIGPDAQDYQGRVVALSPQAINPQGAGNNSQEGQARVNTKVRLDSASQTLIPGSFVSVEIITEQQQNVLVIPPEAVQRNGPDTFVWIRDQRGNAAQQPIELGLQGLDLFEVTEGLRVGDQVALVPPTLTITPGTPISEPEFSAPDASPDASLVE</sequence>
<dbReference type="AlphaFoldDB" id="A0A928X0I4"/>
<dbReference type="Pfam" id="PF25967">
    <property type="entry name" value="RND-MFP_C"/>
    <property type="match status" value="1"/>
</dbReference>
<feature type="domain" description="CzcB-like barrel-sandwich hybrid" evidence="8">
    <location>
        <begin position="95"/>
        <end position="259"/>
    </location>
</feature>
<evidence type="ECO:0000256" key="5">
    <source>
        <dbReference type="SAM" id="MobiDB-lite"/>
    </source>
</evidence>
<evidence type="ECO:0000256" key="3">
    <source>
        <dbReference type="ARBA" id="ARBA00023054"/>
    </source>
</evidence>
<comment type="subcellular location">
    <subcellularLocation>
        <location evidence="1">Cell envelope</location>
    </subcellularLocation>
</comment>
<dbReference type="InterPro" id="IPR058627">
    <property type="entry name" value="MdtA-like_C"/>
</dbReference>
<evidence type="ECO:0000256" key="1">
    <source>
        <dbReference type="ARBA" id="ARBA00004196"/>
    </source>
</evidence>
<dbReference type="InterPro" id="IPR006143">
    <property type="entry name" value="RND_pump_MFP"/>
</dbReference>
<dbReference type="NCBIfam" id="TIGR01730">
    <property type="entry name" value="RND_mfp"/>
    <property type="match status" value="1"/>
</dbReference>
<gene>
    <name evidence="9" type="ORF">IQ260_09260</name>
</gene>
<dbReference type="Gene3D" id="1.20.1600.10">
    <property type="entry name" value="Outer membrane efflux proteins (OEP)"/>
    <property type="match status" value="1"/>
</dbReference>
<dbReference type="PANTHER" id="PTHR32347">
    <property type="entry name" value="EFFLUX SYSTEM COMPONENT YKNX-RELATED"/>
    <property type="match status" value="1"/>
</dbReference>
<organism evidence="9 10">
    <name type="scientific">Leptolyngbya cf. ectocarpi LEGE 11479</name>
    <dbReference type="NCBI Taxonomy" id="1828722"/>
    <lineage>
        <taxon>Bacteria</taxon>
        <taxon>Bacillati</taxon>
        <taxon>Cyanobacteriota</taxon>
        <taxon>Cyanophyceae</taxon>
        <taxon>Leptolyngbyales</taxon>
        <taxon>Leptolyngbyaceae</taxon>
        <taxon>Leptolyngbya group</taxon>
        <taxon>Leptolyngbya</taxon>
    </lineage>
</organism>